<proteinExistence type="predicted"/>
<dbReference type="AlphaFoldDB" id="A0A9X1QKW3"/>
<evidence type="ECO:0000313" key="3">
    <source>
        <dbReference type="EMBL" id="MCF2515265.1"/>
    </source>
</evidence>
<name>A0A9X1QKW3_9SPHN</name>
<dbReference type="Gene3D" id="3.30.450.40">
    <property type="match status" value="1"/>
</dbReference>
<dbReference type="Pfam" id="PF08448">
    <property type="entry name" value="PAS_4"/>
    <property type="match status" value="1"/>
</dbReference>
<keyword evidence="4" id="KW-1185">Reference proteome</keyword>
<dbReference type="RefSeq" id="WP_235067787.1">
    <property type="nucleotide sequence ID" value="NZ_JAKFGM010000002.1"/>
</dbReference>
<dbReference type="SMART" id="SM00065">
    <property type="entry name" value="GAF"/>
    <property type="match status" value="1"/>
</dbReference>
<dbReference type="SUPFAM" id="SSF55785">
    <property type="entry name" value="PYP-like sensor domain (PAS domain)"/>
    <property type="match status" value="1"/>
</dbReference>
<dbReference type="InterPro" id="IPR029016">
    <property type="entry name" value="GAF-like_dom_sf"/>
</dbReference>
<sequence length="313" mass="33745">MLNQLALDGSERERLQQMFERAPGFMALLEGPDHRFAFANNAFSELVGHNDLAGKTITEAIPEFAGQAFVDLLDRVADSPEPLIGHGVAMRVSRPGELPEEIFVDVLFQPLPASDGGPAVIFVQGHEVTGDKRNEALRAAHNRVLELAIGDSPLEQTLSELIGIVESTSRTQVLGSILLLDPDGQHLRHGAAPSLPDAYCQAIDGAEIGPCVGSCGTAAFTAEPVFVSDIANDPLWADFRELADAHGLRACWSIPIMTAGRKVLGTFAMYHREPREPTVRDLALVDLVTQTAALVIDRDRAQSALRTIARMTG</sequence>
<dbReference type="Pfam" id="PF13185">
    <property type="entry name" value="GAF_2"/>
    <property type="match status" value="1"/>
</dbReference>
<feature type="domain" description="PAS" evidence="2">
    <location>
        <begin position="13"/>
        <end position="78"/>
    </location>
</feature>
<dbReference type="SUPFAM" id="SSF55781">
    <property type="entry name" value="GAF domain-like"/>
    <property type="match status" value="1"/>
</dbReference>
<gene>
    <name evidence="3" type="ORF">LVY65_09345</name>
</gene>
<organism evidence="3 4">
    <name type="scientific">Sphingomonas cremea</name>
    <dbReference type="NCBI Taxonomy" id="2904799"/>
    <lineage>
        <taxon>Bacteria</taxon>
        <taxon>Pseudomonadati</taxon>
        <taxon>Pseudomonadota</taxon>
        <taxon>Alphaproteobacteria</taxon>
        <taxon>Sphingomonadales</taxon>
        <taxon>Sphingomonadaceae</taxon>
        <taxon>Sphingomonas</taxon>
    </lineage>
</organism>
<feature type="domain" description="GAF" evidence="1">
    <location>
        <begin position="153"/>
        <end position="306"/>
    </location>
</feature>
<dbReference type="EMBL" id="JAKFGM010000002">
    <property type="protein sequence ID" value="MCF2515265.1"/>
    <property type="molecule type" value="Genomic_DNA"/>
</dbReference>
<comment type="caution">
    <text evidence="3">The sequence shown here is derived from an EMBL/GenBank/DDBJ whole genome shotgun (WGS) entry which is preliminary data.</text>
</comment>
<evidence type="ECO:0000259" key="2">
    <source>
        <dbReference type="SMART" id="SM00091"/>
    </source>
</evidence>
<evidence type="ECO:0000313" key="4">
    <source>
        <dbReference type="Proteomes" id="UP001139410"/>
    </source>
</evidence>
<dbReference type="SMART" id="SM00091">
    <property type="entry name" value="PAS"/>
    <property type="match status" value="1"/>
</dbReference>
<reference evidence="3" key="1">
    <citation type="submission" date="2022-01" db="EMBL/GenBank/DDBJ databases">
        <authorList>
            <person name="Jo J.-H."/>
            <person name="Im W.-T."/>
        </authorList>
    </citation>
    <scope>NUCLEOTIDE SEQUENCE</scope>
    <source>
        <strain evidence="3">G124</strain>
    </source>
</reference>
<dbReference type="InterPro" id="IPR000014">
    <property type="entry name" value="PAS"/>
</dbReference>
<protein>
    <submittedName>
        <fullName evidence="3">GAF domain-containing protein</fullName>
    </submittedName>
</protein>
<evidence type="ECO:0000259" key="1">
    <source>
        <dbReference type="SMART" id="SM00065"/>
    </source>
</evidence>
<accession>A0A9X1QKW3</accession>
<dbReference type="Gene3D" id="3.30.450.20">
    <property type="entry name" value="PAS domain"/>
    <property type="match status" value="1"/>
</dbReference>
<dbReference type="Proteomes" id="UP001139410">
    <property type="component" value="Unassembled WGS sequence"/>
</dbReference>
<dbReference type="InterPro" id="IPR035965">
    <property type="entry name" value="PAS-like_dom_sf"/>
</dbReference>
<dbReference type="InterPro" id="IPR003018">
    <property type="entry name" value="GAF"/>
</dbReference>
<dbReference type="InterPro" id="IPR013656">
    <property type="entry name" value="PAS_4"/>
</dbReference>